<sequence length="165" mass="17210">MVVTGLVLGTAATVAGLATLAPAGAVQPAAVPAEVAADELPPFAVEDFDYPGADQILEEQGFLLKRGDGHIVLADCTGDNLLEVGVRGLSSPYVCFRVTGDEGYLTLELPRAYSVSTNDYATTEITTNEAGVTNEYEFGPNELFRGIGEGAGGAEAMLLEIRVSR</sequence>
<organism evidence="2 3">
    <name type="scientific">Promicromonospora kroppenstedtii</name>
    <dbReference type="NCBI Taxonomy" id="440482"/>
    <lineage>
        <taxon>Bacteria</taxon>
        <taxon>Bacillati</taxon>
        <taxon>Actinomycetota</taxon>
        <taxon>Actinomycetes</taxon>
        <taxon>Micrococcales</taxon>
        <taxon>Promicromonosporaceae</taxon>
        <taxon>Promicromonospora</taxon>
    </lineage>
</organism>
<name>A0ABW7XSA6_9MICO</name>
<reference evidence="2 3" key="1">
    <citation type="submission" date="2024-10" db="EMBL/GenBank/DDBJ databases">
        <title>The Natural Products Discovery Center: Release of the First 8490 Sequenced Strains for Exploring Actinobacteria Biosynthetic Diversity.</title>
        <authorList>
            <person name="Kalkreuter E."/>
            <person name="Kautsar S.A."/>
            <person name="Yang D."/>
            <person name="Bader C.D."/>
            <person name="Teijaro C.N."/>
            <person name="Fluegel L."/>
            <person name="Davis C.M."/>
            <person name="Simpson J.R."/>
            <person name="Lauterbach L."/>
            <person name="Steele A.D."/>
            <person name="Gui C."/>
            <person name="Meng S."/>
            <person name="Li G."/>
            <person name="Viehrig K."/>
            <person name="Ye F."/>
            <person name="Su P."/>
            <person name="Kiefer A.F."/>
            <person name="Nichols A."/>
            <person name="Cepeda A.J."/>
            <person name="Yan W."/>
            <person name="Fan B."/>
            <person name="Jiang Y."/>
            <person name="Adhikari A."/>
            <person name="Zheng C.-J."/>
            <person name="Schuster L."/>
            <person name="Cowan T.M."/>
            <person name="Smanski M.J."/>
            <person name="Chevrette M.G."/>
            <person name="De Carvalho L.P.S."/>
            <person name="Shen B."/>
        </authorList>
    </citation>
    <scope>NUCLEOTIDE SEQUENCE [LARGE SCALE GENOMIC DNA]</scope>
    <source>
        <strain evidence="2 3">NPDC019481</strain>
    </source>
</reference>
<keyword evidence="3" id="KW-1185">Reference proteome</keyword>
<comment type="caution">
    <text evidence="2">The sequence shown here is derived from an EMBL/GenBank/DDBJ whole genome shotgun (WGS) entry which is preliminary data.</text>
</comment>
<gene>
    <name evidence="2" type="ORF">ACH47X_26160</name>
</gene>
<evidence type="ECO:0000313" key="2">
    <source>
        <dbReference type="EMBL" id="MFI2490422.1"/>
    </source>
</evidence>
<feature type="signal peptide" evidence="1">
    <location>
        <begin position="1"/>
        <end position="23"/>
    </location>
</feature>
<evidence type="ECO:0008006" key="4">
    <source>
        <dbReference type="Google" id="ProtNLM"/>
    </source>
</evidence>
<dbReference type="EMBL" id="JBIRYI010000025">
    <property type="protein sequence ID" value="MFI2490422.1"/>
    <property type="molecule type" value="Genomic_DNA"/>
</dbReference>
<evidence type="ECO:0000313" key="3">
    <source>
        <dbReference type="Proteomes" id="UP001611580"/>
    </source>
</evidence>
<evidence type="ECO:0000256" key="1">
    <source>
        <dbReference type="SAM" id="SignalP"/>
    </source>
</evidence>
<proteinExistence type="predicted"/>
<dbReference type="RefSeq" id="WP_397408265.1">
    <property type="nucleotide sequence ID" value="NZ_JBIRYI010000025.1"/>
</dbReference>
<accession>A0ABW7XSA6</accession>
<keyword evidence="1" id="KW-0732">Signal</keyword>
<protein>
    <recommendedName>
        <fullName evidence="4">Secreted protein</fullName>
    </recommendedName>
</protein>
<feature type="chain" id="PRO_5046874535" description="Secreted protein" evidence="1">
    <location>
        <begin position="24"/>
        <end position="165"/>
    </location>
</feature>
<dbReference type="Proteomes" id="UP001611580">
    <property type="component" value="Unassembled WGS sequence"/>
</dbReference>